<evidence type="ECO:0000313" key="1">
    <source>
        <dbReference type="EMBL" id="KAI5662607.1"/>
    </source>
</evidence>
<organism evidence="1 2">
    <name type="scientific">Catharanthus roseus</name>
    <name type="common">Madagascar periwinkle</name>
    <name type="synonym">Vinca rosea</name>
    <dbReference type="NCBI Taxonomy" id="4058"/>
    <lineage>
        <taxon>Eukaryota</taxon>
        <taxon>Viridiplantae</taxon>
        <taxon>Streptophyta</taxon>
        <taxon>Embryophyta</taxon>
        <taxon>Tracheophyta</taxon>
        <taxon>Spermatophyta</taxon>
        <taxon>Magnoliopsida</taxon>
        <taxon>eudicotyledons</taxon>
        <taxon>Gunneridae</taxon>
        <taxon>Pentapetalae</taxon>
        <taxon>asterids</taxon>
        <taxon>lamiids</taxon>
        <taxon>Gentianales</taxon>
        <taxon>Apocynaceae</taxon>
        <taxon>Rauvolfioideae</taxon>
        <taxon>Vinceae</taxon>
        <taxon>Catharanthinae</taxon>
        <taxon>Catharanthus</taxon>
    </lineage>
</organism>
<reference evidence="2" key="1">
    <citation type="journal article" date="2023" name="Nat. Plants">
        <title>Single-cell RNA sequencing provides a high-resolution roadmap for understanding the multicellular compartmentation of specialized metabolism.</title>
        <authorList>
            <person name="Sun S."/>
            <person name="Shen X."/>
            <person name="Li Y."/>
            <person name="Li Y."/>
            <person name="Wang S."/>
            <person name="Li R."/>
            <person name="Zhang H."/>
            <person name="Shen G."/>
            <person name="Guo B."/>
            <person name="Wei J."/>
            <person name="Xu J."/>
            <person name="St-Pierre B."/>
            <person name="Chen S."/>
            <person name="Sun C."/>
        </authorList>
    </citation>
    <scope>NUCLEOTIDE SEQUENCE [LARGE SCALE GENOMIC DNA]</scope>
</reference>
<name>A0ACC0ANP4_CATRO</name>
<evidence type="ECO:0000313" key="2">
    <source>
        <dbReference type="Proteomes" id="UP001060085"/>
    </source>
</evidence>
<dbReference type="Proteomes" id="UP001060085">
    <property type="component" value="Linkage Group LG05"/>
</dbReference>
<proteinExistence type="predicted"/>
<accession>A0ACC0ANP4</accession>
<protein>
    <submittedName>
        <fullName evidence="1">Uncharacterized protein</fullName>
    </submittedName>
</protein>
<gene>
    <name evidence="1" type="ORF">M9H77_21930</name>
</gene>
<sequence>MEVLPSDMQNLEKLLEAFGSMVSLKDIASVYCQSGRDLFTASQILSDQHSSTSMASASTSRELLESVDASLSVDSLEKADCIKSKPRKAPASLGTVSGVIGRDYARTKPSINESMKPKPLKLNSHDIPASEIWDEKDSPYSMRKTETLHKDTEEFLFKMLGDGFHLERSVIQDIVGQCGYDMNKSMEKLLSISASKFEKSDDIRNIASEIPIESRLDLECKQQKDQFPYSGSYGRKNSSQLPNGKEVSDLQKEILGALFTVSGRSEEPEKRHPVKVVRRPRTLGQVVEEPLKETIIEHQPIIVRKQTVENDEEEIGDEYEFSRKSAMKYWLTMKEYYKSAVDAFCKHDHERAQKLLEEGHFFMRKAREADEKSAQKLLERNDDEEMLVDLHVFDPKAALRYLKLQLNNLSGISSIKHLKVLAGSSDEDINHERRRRMIIKLLDRENIRWTQEGNGWTIVIPLAEIDPTKLSFAKK</sequence>
<keyword evidence="2" id="KW-1185">Reference proteome</keyword>
<comment type="caution">
    <text evidence="1">The sequence shown here is derived from an EMBL/GenBank/DDBJ whole genome shotgun (WGS) entry which is preliminary data.</text>
</comment>
<dbReference type="EMBL" id="CM044705">
    <property type="protein sequence ID" value="KAI5662607.1"/>
    <property type="molecule type" value="Genomic_DNA"/>
</dbReference>